<reference evidence="1 2" key="1">
    <citation type="submission" date="2019-10" db="EMBL/GenBank/DDBJ databases">
        <authorList>
            <person name="Palmer J.M."/>
        </authorList>
    </citation>
    <scope>NUCLEOTIDE SEQUENCE [LARGE SCALE GENOMIC DNA]</scope>
    <source>
        <strain evidence="1 2">TWF718</strain>
    </source>
</reference>
<dbReference type="EMBL" id="JAVHNR010000002">
    <property type="protein sequence ID" value="KAK6351996.1"/>
    <property type="molecule type" value="Genomic_DNA"/>
</dbReference>
<gene>
    <name evidence="1" type="ORF">TWF718_005145</name>
</gene>
<sequence length="121" mass="13688">MGALPLRGAAFGLNTSTVLNMCSLRVLATLDAFPKLPDILLYRFRTLRRLLKTFVLAERVKNVSIFESDASSTFSADETFRAGFEPTLREIIENPYTSLHRLILTRQESRSNDLCLLCFPC</sequence>
<organism evidence="1 2">
    <name type="scientific">Orbilia javanica</name>
    <dbReference type="NCBI Taxonomy" id="47235"/>
    <lineage>
        <taxon>Eukaryota</taxon>
        <taxon>Fungi</taxon>
        <taxon>Dikarya</taxon>
        <taxon>Ascomycota</taxon>
        <taxon>Pezizomycotina</taxon>
        <taxon>Orbiliomycetes</taxon>
        <taxon>Orbiliales</taxon>
        <taxon>Orbiliaceae</taxon>
        <taxon>Orbilia</taxon>
    </lineage>
</organism>
<dbReference type="AlphaFoldDB" id="A0AAN8P0H4"/>
<accession>A0AAN8P0H4</accession>
<name>A0AAN8P0H4_9PEZI</name>
<proteinExistence type="predicted"/>
<evidence type="ECO:0000313" key="1">
    <source>
        <dbReference type="EMBL" id="KAK6351996.1"/>
    </source>
</evidence>
<dbReference type="Proteomes" id="UP001313282">
    <property type="component" value="Unassembled WGS sequence"/>
</dbReference>
<comment type="caution">
    <text evidence="1">The sequence shown here is derived from an EMBL/GenBank/DDBJ whole genome shotgun (WGS) entry which is preliminary data.</text>
</comment>
<protein>
    <submittedName>
        <fullName evidence="1">Uncharacterized protein</fullName>
    </submittedName>
</protein>
<keyword evidence="2" id="KW-1185">Reference proteome</keyword>
<evidence type="ECO:0000313" key="2">
    <source>
        <dbReference type="Proteomes" id="UP001313282"/>
    </source>
</evidence>